<accession>A0A8A4TM04</accession>
<protein>
    <submittedName>
        <fullName evidence="2">ATP-binding protein</fullName>
    </submittedName>
</protein>
<dbReference type="SUPFAM" id="SSF52540">
    <property type="entry name" value="P-loop containing nucleoside triphosphate hydrolases"/>
    <property type="match status" value="1"/>
</dbReference>
<dbReference type="KEGG" id="scor:J3U87_18745"/>
<dbReference type="PANTHER" id="PTHR43581">
    <property type="entry name" value="ATP/GTP PHOSPHATASE"/>
    <property type="match status" value="1"/>
</dbReference>
<dbReference type="PANTHER" id="PTHR43581:SF2">
    <property type="entry name" value="EXCINUCLEASE ATPASE SUBUNIT"/>
    <property type="match status" value="1"/>
</dbReference>
<reference evidence="2" key="1">
    <citation type="submission" date="2021-03" db="EMBL/GenBank/DDBJ databases">
        <title>Acanthopleuribacteraceae sp. M133.</title>
        <authorList>
            <person name="Wang G."/>
        </authorList>
    </citation>
    <scope>NUCLEOTIDE SEQUENCE</scope>
    <source>
        <strain evidence="2">M133</strain>
    </source>
</reference>
<dbReference type="Proteomes" id="UP000663929">
    <property type="component" value="Chromosome"/>
</dbReference>
<dbReference type="GO" id="GO:0005524">
    <property type="term" value="F:ATP binding"/>
    <property type="evidence" value="ECO:0007669"/>
    <property type="project" value="UniProtKB-KW"/>
</dbReference>
<dbReference type="CDD" id="cd00267">
    <property type="entry name" value="ABC_ATPase"/>
    <property type="match status" value="1"/>
</dbReference>
<dbReference type="GO" id="GO:0016887">
    <property type="term" value="F:ATP hydrolysis activity"/>
    <property type="evidence" value="ECO:0007669"/>
    <property type="project" value="InterPro"/>
</dbReference>
<dbReference type="InterPro" id="IPR027417">
    <property type="entry name" value="P-loop_NTPase"/>
</dbReference>
<dbReference type="RefSeq" id="WP_237377303.1">
    <property type="nucleotide sequence ID" value="NZ_CP071793.1"/>
</dbReference>
<organism evidence="2 3">
    <name type="scientific">Sulfidibacter corallicola</name>
    <dbReference type="NCBI Taxonomy" id="2818388"/>
    <lineage>
        <taxon>Bacteria</taxon>
        <taxon>Pseudomonadati</taxon>
        <taxon>Acidobacteriota</taxon>
        <taxon>Holophagae</taxon>
        <taxon>Acanthopleuribacterales</taxon>
        <taxon>Acanthopleuribacteraceae</taxon>
        <taxon>Sulfidibacter</taxon>
    </lineage>
</organism>
<dbReference type="InterPro" id="IPR003959">
    <property type="entry name" value="ATPase_AAA_core"/>
</dbReference>
<name>A0A8A4TM04_SULCO</name>
<dbReference type="AlphaFoldDB" id="A0A8A4TM04"/>
<evidence type="ECO:0000259" key="1">
    <source>
        <dbReference type="Pfam" id="PF13304"/>
    </source>
</evidence>
<feature type="domain" description="ATPase AAA-type core" evidence="1">
    <location>
        <begin position="236"/>
        <end position="359"/>
    </location>
</feature>
<evidence type="ECO:0000313" key="3">
    <source>
        <dbReference type="Proteomes" id="UP000663929"/>
    </source>
</evidence>
<keyword evidence="2" id="KW-0067">ATP-binding</keyword>
<proteinExistence type="predicted"/>
<dbReference type="Pfam" id="PF13304">
    <property type="entry name" value="AAA_21"/>
    <property type="match status" value="1"/>
</dbReference>
<keyword evidence="3" id="KW-1185">Reference proteome</keyword>
<dbReference type="InterPro" id="IPR051396">
    <property type="entry name" value="Bact_Antivir_Def_Nuclease"/>
</dbReference>
<dbReference type="Gene3D" id="3.40.50.300">
    <property type="entry name" value="P-loop containing nucleotide triphosphate hydrolases"/>
    <property type="match status" value="1"/>
</dbReference>
<keyword evidence="2" id="KW-0547">Nucleotide-binding</keyword>
<gene>
    <name evidence="2" type="ORF">J3U87_18745</name>
</gene>
<evidence type="ECO:0000313" key="2">
    <source>
        <dbReference type="EMBL" id="QTD47635.1"/>
    </source>
</evidence>
<sequence length="418" mass="47204">MTRIQVANLGVLRQADIDLDRRVLLFCGPDSTGKSYAATTVFGFYRVLSEGTAALPDLSEMEPLVENLIHEREIVRPLEECYLEALQPMLASFGQELQANLVTLFGTPQERFAETEIHLRCLNPPMARAHLHALPLSLQRMVDGVSLRVSLDWHDNQIRWVRSGREPNPRILRRLVSNIMSEFISWCLSGMVRPAVFPVERMAIAVFGRDLPLQPESLVRRAQQSETPTQTYSLATYEHDRLLERLAQYLDDRGELADLAEEMERRVLRGTVRISDVKELSFVPDHGRPVTMMMAGPVVKSLAVMVAYLRHMASDTDVLIVEDPEMNLQPEMRRSLARILAKVANRGIKLLISTHSKEIADEFSDLVLVGSGHPKAKKLIRRFGYREEENLKPEDIGVYLFQGDRADSVPVGPGGFTV</sequence>
<dbReference type="EMBL" id="CP071793">
    <property type="protein sequence ID" value="QTD47635.1"/>
    <property type="molecule type" value="Genomic_DNA"/>
</dbReference>